<dbReference type="AlphaFoldDB" id="A0A0H5SEE3"/>
<dbReference type="OrthoDB" id="9812878at2"/>
<keyword evidence="5" id="KW-0564">Palmitate</keyword>
<proteinExistence type="inferred from homology"/>
<evidence type="ECO:0000256" key="3">
    <source>
        <dbReference type="ARBA" id="ARBA00022729"/>
    </source>
</evidence>
<keyword evidence="10" id="KW-1185">Reference proteome</keyword>
<comment type="subcellular location">
    <subcellularLocation>
        <location evidence="1">Membrane</location>
        <topology evidence="1">Lipid-anchor</topology>
    </subcellularLocation>
</comment>
<dbReference type="RefSeq" id="WP_103201602.1">
    <property type="nucleotide sequence ID" value="NZ_CVTD020000007.1"/>
</dbReference>
<evidence type="ECO:0000313" key="10">
    <source>
        <dbReference type="Proteomes" id="UP000236497"/>
    </source>
</evidence>
<feature type="chain" id="PRO_5039426873" description="Lipoprotein" evidence="8">
    <location>
        <begin position="19"/>
        <end position="308"/>
    </location>
</feature>
<evidence type="ECO:0000313" key="9">
    <source>
        <dbReference type="EMBL" id="CRZ33420.1"/>
    </source>
</evidence>
<gene>
    <name evidence="9" type="ORF">HHT355_0208</name>
</gene>
<evidence type="ECO:0000256" key="7">
    <source>
        <dbReference type="SAM" id="MobiDB-lite"/>
    </source>
</evidence>
<dbReference type="PIRSF" id="PIRSF002854">
    <property type="entry name" value="MetQ"/>
    <property type="match status" value="1"/>
</dbReference>
<feature type="region of interest" description="Disordered" evidence="7">
    <location>
        <begin position="24"/>
        <end position="65"/>
    </location>
</feature>
<evidence type="ECO:0000256" key="4">
    <source>
        <dbReference type="ARBA" id="ARBA00023136"/>
    </source>
</evidence>
<dbReference type="SUPFAM" id="SSF53850">
    <property type="entry name" value="Periplasmic binding protein-like II"/>
    <property type="match status" value="1"/>
</dbReference>
<feature type="signal peptide" evidence="8">
    <location>
        <begin position="1"/>
        <end position="18"/>
    </location>
</feature>
<dbReference type="PROSITE" id="PS51257">
    <property type="entry name" value="PROKAR_LIPOPROTEIN"/>
    <property type="match status" value="1"/>
</dbReference>
<evidence type="ECO:0000256" key="5">
    <source>
        <dbReference type="ARBA" id="ARBA00023139"/>
    </source>
</evidence>
<dbReference type="Pfam" id="PF03180">
    <property type="entry name" value="Lipoprotein_9"/>
    <property type="match status" value="1"/>
</dbReference>
<keyword evidence="4" id="KW-0472">Membrane</keyword>
<organism evidence="9 10">
    <name type="scientific">Herbinix hemicellulosilytica</name>
    <dbReference type="NCBI Taxonomy" id="1564487"/>
    <lineage>
        <taxon>Bacteria</taxon>
        <taxon>Bacillati</taxon>
        <taxon>Bacillota</taxon>
        <taxon>Clostridia</taxon>
        <taxon>Lachnospirales</taxon>
        <taxon>Lachnospiraceae</taxon>
        <taxon>Herbinix</taxon>
    </lineage>
</organism>
<reference evidence="9 10" key="1">
    <citation type="submission" date="2015-06" db="EMBL/GenBank/DDBJ databases">
        <authorList>
            <person name="Wibberg Daniel"/>
        </authorList>
    </citation>
    <scope>NUCLEOTIDE SEQUENCE [LARGE SCALE GENOMIC DNA]</scope>
    <source>
        <strain evidence="9 10">T3/55T</strain>
    </source>
</reference>
<evidence type="ECO:0000256" key="2">
    <source>
        <dbReference type="ARBA" id="ARBA00008973"/>
    </source>
</evidence>
<feature type="compositionally biased region" description="Low complexity" evidence="7">
    <location>
        <begin position="29"/>
        <end position="40"/>
    </location>
</feature>
<sequence>MKKISLVLFLLIFAAVLAGCGTKDKKDTTNQQNNTVNENTQDNKEDTKEDANVDNNDTGNNNTAEKKKIVVGASVTPHAEILEVAKGILAKKGYELEIVEYSDYVQPNLALDYGDLDANYFQHQPYLDNFNEERGLDLVSVAKIHYEPFGLYPGKTKKIEDLKDGALIAVPNDGTNEARALLLLEAQGLIKLKEGAGMDATITDIVENPKNLEIIEIEAAQLARSLQDVDMAVINGNYAIQAGLNVSKDAVAVEAQDSLAAETYANIVAVRRGDEDREEIKALVEALMSDEVRDFIESTYEGAVVPKF</sequence>
<evidence type="ECO:0008006" key="11">
    <source>
        <dbReference type="Google" id="ProtNLM"/>
    </source>
</evidence>
<feature type="compositionally biased region" description="Low complexity" evidence="7">
    <location>
        <begin position="53"/>
        <end position="63"/>
    </location>
</feature>
<comment type="similarity">
    <text evidence="2">Belongs to the NlpA lipoprotein family.</text>
</comment>
<protein>
    <recommendedName>
        <fullName evidence="11">Lipoprotein</fullName>
    </recommendedName>
</protein>
<feature type="compositionally biased region" description="Basic and acidic residues" evidence="7">
    <location>
        <begin position="41"/>
        <end position="51"/>
    </location>
</feature>
<dbReference type="Proteomes" id="UP000236497">
    <property type="component" value="Unassembled WGS sequence"/>
</dbReference>
<dbReference type="CDD" id="cd13597">
    <property type="entry name" value="PBP2_lipoprotein_Tp32"/>
    <property type="match status" value="1"/>
</dbReference>
<keyword evidence="6" id="KW-0449">Lipoprotein</keyword>
<evidence type="ECO:0000256" key="6">
    <source>
        <dbReference type="ARBA" id="ARBA00023288"/>
    </source>
</evidence>
<dbReference type="PANTHER" id="PTHR30429:SF0">
    <property type="entry name" value="METHIONINE-BINDING LIPOPROTEIN METQ"/>
    <property type="match status" value="1"/>
</dbReference>
<dbReference type="EMBL" id="CVTD020000007">
    <property type="protein sequence ID" value="CRZ33420.1"/>
    <property type="molecule type" value="Genomic_DNA"/>
</dbReference>
<dbReference type="InterPro" id="IPR004872">
    <property type="entry name" value="Lipoprotein_NlpA"/>
</dbReference>
<dbReference type="Gene3D" id="3.40.190.10">
    <property type="entry name" value="Periplasmic binding protein-like II"/>
    <property type="match status" value="2"/>
</dbReference>
<name>A0A0H5SEE3_HERHM</name>
<evidence type="ECO:0000256" key="1">
    <source>
        <dbReference type="ARBA" id="ARBA00004635"/>
    </source>
</evidence>
<dbReference type="GO" id="GO:0016020">
    <property type="term" value="C:membrane"/>
    <property type="evidence" value="ECO:0007669"/>
    <property type="project" value="UniProtKB-SubCell"/>
</dbReference>
<accession>A0A0H5SEE3</accession>
<dbReference type="PANTHER" id="PTHR30429">
    <property type="entry name" value="D-METHIONINE-BINDING LIPOPROTEIN METQ"/>
    <property type="match status" value="1"/>
</dbReference>
<keyword evidence="3 8" id="KW-0732">Signal</keyword>
<evidence type="ECO:0000256" key="8">
    <source>
        <dbReference type="SAM" id="SignalP"/>
    </source>
</evidence>